<dbReference type="GO" id="GO:0031408">
    <property type="term" value="P:oxylipin biosynthetic process"/>
    <property type="evidence" value="ECO:0007669"/>
    <property type="project" value="UniProtKB-UniRule"/>
</dbReference>
<dbReference type="PRINTS" id="PR00087">
    <property type="entry name" value="LIPOXYGENASE"/>
</dbReference>
<dbReference type="EC" id="1.13.11.-" evidence="17"/>
<keyword evidence="9" id="KW-0276">Fatty acid metabolism</keyword>
<dbReference type="InterPro" id="IPR000907">
    <property type="entry name" value="LipOase"/>
</dbReference>
<protein>
    <recommendedName>
        <fullName evidence="17">Lipoxygenase</fullName>
        <ecNumber evidence="17">1.13.11.-</ecNumber>
    </recommendedName>
</protein>
<evidence type="ECO:0000256" key="14">
    <source>
        <dbReference type="ARBA" id="ARBA00023098"/>
    </source>
</evidence>
<comment type="similarity">
    <text evidence="3 16">Belongs to the lipoxygenase family.</text>
</comment>
<keyword evidence="10" id="KW-0809">Transit peptide</keyword>
<evidence type="ECO:0000313" key="21">
    <source>
        <dbReference type="Proteomes" id="UP001141552"/>
    </source>
</evidence>
<dbReference type="GO" id="GO:0016165">
    <property type="term" value="F:linoleate 13S-lipoxygenase activity"/>
    <property type="evidence" value="ECO:0007669"/>
    <property type="project" value="UniProtKB-ARBA"/>
</dbReference>
<evidence type="ECO:0000256" key="2">
    <source>
        <dbReference type="ARBA" id="ARBA00004229"/>
    </source>
</evidence>
<feature type="region of interest" description="Disordered" evidence="18">
    <location>
        <begin position="248"/>
        <end position="291"/>
    </location>
</feature>
<dbReference type="InterPro" id="IPR036392">
    <property type="entry name" value="PLAT/LH2_dom_sf"/>
</dbReference>
<dbReference type="Gene3D" id="4.10.375.10">
    <property type="entry name" value="Lipoxygenase-1, Domain 2"/>
    <property type="match status" value="1"/>
</dbReference>
<proteinExistence type="inferred from homology"/>
<dbReference type="Gene3D" id="3.10.450.60">
    <property type="match status" value="1"/>
</dbReference>
<evidence type="ECO:0000256" key="15">
    <source>
        <dbReference type="ARBA" id="ARBA00023160"/>
    </source>
</evidence>
<dbReference type="SMART" id="SM00308">
    <property type="entry name" value="LH2"/>
    <property type="match status" value="1"/>
</dbReference>
<organism evidence="20 21">
    <name type="scientific">Turnera subulata</name>
    <dbReference type="NCBI Taxonomy" id="218843"/>
    <lineage>
        <taxon>Eukaryota</taxon>
        <taxon>Viridiplantae</taxon>
        <taxon>Streptophyta</taxon>
        <taxon>Embryophyta</taxon>
        <taxon>Tracheophyta</taxon>
        <taxon>Spermatophyta</taxon>
        <taxon>Magnoliopsida</taxon>
        <taxon>eudicotyledons</taxon>
        <taxon>Gunneridae</taxon>
        <taxon>Pentapetalae</taxon>
        <taxon>rosids</taxon>
        <taxon>fabids</taxon>
        <taxon>Malpighiales</taxon>
        <taxon>Passifloraceae</taxon>
        <taxon>Turnera</taxon>
    </lineage>
</organism>
<gene>
    <name evidence="20" type="primary">LOX2_1</name>
    <name evidence="20" type="ORF">Tsubulata_012960</name>
</gene>
<dbReference type="PRINTS" id="PR00468">
    <property type="entry name" value="PLTLPOXGNASE"/>
</dbReference>
<dbReference type="InterPro" id="IPR001024">
    <property type="entry name" value="PLAT/LH2_dom"/>
</dbReference>
<keyword evidence="7 16" id="KW-0479">Metal-binding</keyword>
<evidence type="ECO:0000256" key="18">
    <source>
        <dbReference type="SAM" id="MobiDB-lite"/>
    </source>
</evidence>
<comment type="pathway">
    <text evidence="17">Lipid metabolism; oxylipin biosynthesis.</text>
</comment>
<dbReference type="OrthoDB" id="407298at2759"/>
<keyword evidence="21" id="KW-1185">Reference proteome</keyword>
<dbReference type="Proteomes" id="UP001141552">
    <property type="component" value="Unassembled WGS sequence"/>
</dbReference>
<evidence type="ECO:0000256" key="12">
    <source>
        <dbReference type="ARBA" id="ARBA00023002"/>
    </source>
</evidence>
<dbReference type="PROSITE" id="PS00081">
    <property type="entry name" value="LIPOXYGENASE_2"/>
    <property type="match status" value="1"/>
</dbReference>
<dbReference type="FunFam" id="4.10.375.10:FF:000001">
    <property type="entry name" value="Lipoxygenase"/>
    <property type="match status" value="1"/>
</dbReference>
<evidence type="ECO:0000256" key="11">
    <source>
        <dbReference type="ARBA" id="ARBA00022964"/>
    </source>
</evidence>
<evidence type="ECO:0000256" key="7">
    <source>
        <dbReference type="ARBA" id="ARBA00022723"/>
    </source>
</evidence>
<evidence type="ECO:0000256" key="17">
    <source>
        <dbReference type="RuleBase" id="RU003975"/>
    </source>
</evidence>
<comment type="function">
    <text evidence="17">Plant lipoxygenase may be involved in a number of diverse aspects of plant physiology including growth and development, pest resistance, and senescence or responses to wounding.</text>
</comment>
<name>A0A9Q0J9Y1_9ROSI</name>
<dbReference type="Gene3D" id="4.10.372.10">
    <property type="entry name" value="Lipoxygenase-1, Domain 3"/>
    <property type="match status" value="1"/>
</dbReference>
<reference evidence="20" key="2">
    <citation type="journal article" date="2023" name="Plants (Basel)">
        <title>Annotation of the Turnera subulata (Passifloraceae) Draft Genome Reveals the S-Locus Evolved after the Divergence of Turneroideae from Passifloroideae in a Stepwise Manner.</title>
        <authorList>
            <person name="Henning P.M."/>
            <person name="Roalson E.H."/>
            <person name="Mir W."/>
            <person name="McCubbin A.G."/>
            <person name="Shore J.S."/>
        </authorList>
    </citation>
    <scope>NUCLEOTIDE SEQUENCE</scope>
    <source>
        <strain evidence="20">F60SS</strain>
    </source>
</reference>
<comment type="caution">
    <text evidence="20">The sequence shown here is derived from an EMBL/GenBank/DDBJ whole genome shotgun (WGS) entry which is preliminary data.</text>
</comment>
<keyword evidence="5" id="KW-0150">Chloroplast</keyword>
<dbReference type="InterPro" id="IPR036226">
    <property type="entry name" value="LipOase_C_sf"/>
</dbReference>
<keyword evidence="13 16" id="KW-0408">Iron</keyword>
<evidence type="ECO:0000313" key="20">
    <source>
        <dbReference type="EMBL" id="KAJ4834856.1"/>
    </source>
</evidence>
<evidence type="ECO:0000256" key="3">
    <source>
        <dbReference type="ARBA" id="ARBA00009419"/>
    </source>
</evidence>
<dbReference type="FunFam" id="1.20.245.10:FF:000002">
    <property type="entry name" value="Lipoxygenase"/>
    <property type="match status" value="1"/>
</dbReference>
<evidence type="ECO:0000256" key="4">
    <source>
        <dbReference type="ARBA" id="ARBA00022516"/>
    </source>
</evidence>
<dbReference type="GO" id="GO:0006633">
    <property type="term" value="P:fatty acid biosynthetic process"/>
    <property type="evidence" value="ECO:0007669"/>
    <property type="project" value="UniProtKB-KW"/>
</dbReference>
<dbReference type="FunFam" id="3.10.450.60:FF:000005">
    <property type="entry name" value="Lipoxygenase"/>
    <property type="match status" value="1"/>
</dbReference>
<comment type="subcellular location">
    <subcellularLocation>
        <location evidence="2">Plastid</location>
        <location evidence="2">Chloroplast</location>
    </subcellularLocation>
</comment>
<dbReference type="GO" id="GO:0009507">
    <property type="term" value="C:chloroplast"/>
    <property type="evidence" value="ECO:0007669"/>
    <property type="project" value="UniProtKB-SubCell"/>
</dbReference>
<dbReference type="Gene3D" id="1.20.245.10">
    <property type="entry name" value="Lipoxygenase-1, Domain 5"/>
    <property type="match status" value="1"/>
</dbReference>
<dbReference type="Pfam" id="PF00305">
    <property type="entry name" value="Lipoxygenase"/>
    <property type="match status" value="1"/>
</dbReference>
<dbReference type="SUPFAM" id="SSF48484">
    <property type="entry name" value="Lipoxigenase"/>
    <property type="match status" value="1"/>
</dbReference>
<dbReference type="InterPro" id="IPR001246">
    <property type="entry name" value="LipOase_plant"/>
</dbReference>
<accession>A0A9Q0J9Y1</accession>
<evidence type="ECO:0000259" key="19">
    <source>
        <dbReference type="PROSITE" id="PS51393"/>
    </source>
</evidence>
<keyword evidence="8 17" id="KW-0925">Oxylipin biosynthesis</keyword>
<evidence type="ECO:0000256" key="1">
    <source>
        <dbReference type="ARBA" id="ARBA00001962"/>
    </source>
</evidence>
<dbReference type="PROSITE" id="PS51393">
    <property type="entry name" value="LIPOXYGENASE_3"/>
    <property type="match status" value="1"/>
</dbReference>
<keyword evidence="11 16" id="KW-0223">Dioxygenase</keyword>
<keyword evidence="12 16" id="KW-0560">Oxidoreductase</keyword>
<dbReference type="GO" id="GO:0046872">
    <property type="term" value="F:metal ion binding"/>
    <property type="evidence" value="ECO:0007669"/>
    <property type="project" value="UniProtKB-UniRule"/>
</dbReference>
<evidence type="ECO:0000256" key="6">
    <source>
        <dbReference type="ARBA" id="ARBA00022640"/>
    </source>
</evidence>
<keyword evidence="6" id="KW-0934">Plastid</keyword>
<comment type="cofactor">
    <cofactor evidence="1 16">
        <name>Fe cation</name>
        <dbReference type="ChEBI" id="CHEBI:24875"/>
    </cofactor>
</comment>
<evidence type="ECO:0000256" key="13">
    <source>
        <dbReference type="ARBA" id="ARBA00023004"/>
    </source>
</evidence>
<dbReference type="InterPro" id="IPR020833">
    <property type="entry name" value="LipOase_Fe_BS"/>
</dbReference>
<dbReference type="SUPFAM" id="SSF49723">
    <property type="entry name" value="Lipase/lipooxygenase domain (PLAT/LH2 domain)"/>
    <property type="match status" value="1"/>
</dbReference>
<dbReference type="Gene3D" id="2.60.60.20">
    <property type="entry name" value="PLAT/LH2 domain"/>
    <property type="match status" value="1"/>
</dbReference>
<keyword evidence="14" id="KW-0443">Lipid metabolism</keyword>
<evidence type="ECO:0000256" key="9">
    <source>
        <dbReference type="ARBA" id="ARBA00022832"/>
    </source>
</evidence>
<evidence type="ECO:0000256" key="8">
    <source>
        <dbReference type="ARBA" id="ARBA00022767"/>
    </source>
</evidence>
<dbReference type="InterPro" id="IPR027433">
    <property type="entry name" value="Lipoxygenase_dom_3"/>
</dbReference>
<feature type="domain" description="Lipoxygenase" evidence="19">
    <location>
        <begin position="202"/>
        <end position="895"/>
    </location>
</feature>
<evidence type="ECO:0000256" key="5">
    <source>
        <dbReference type="ARBA" id="ARBA00022528"/>
    </source>
</evidence>
<dbReference type="AlphaFoldDB" id="A0A9Q0J9Y1"/>
<dbReference type="InterPro" id="IPR020834">
    <property type="entry name" value="LipOase_CS"/>
</dbReference>
<dbReference type="PANTHER" id="PTHR11771">
    <property type="entry name" value="LIPOXYGENASE"/>
    <property type="match status" value="1"/>
</dbReference>
<reference evidence="20" key="1">
    <citation type="submission" date="2022-02" db="EMBL/GenBank/DDBJ databases">
        <authorList>
            <person name="Henning P.M."/>
            <person name="McCubbin A.G."/>
            <person name="Shore J.S."/>
        </authorList>
    </citation>
    <scope>NUCLEOTIDE SEQUENCE</scope>
    <source>
        <strain evidence="20">F60SS</strain>
        <tissue evidence="20">Leaves</tissue>
    </source>
</reference>
<dbReference type="GO" id="GO:0034440">
    <property type="term" value="P:lipid oxidation"/>
    <property type="evidence" value="ECO:0007669"/>
    <property type="project" value="InterPro"/>
</dbReference>
<dbReference type="EMBL" id="JAKUCV010004601">
    <property type="protein sequence ID" value="KAJ4834856.1"/>
    <property type="molecule type" value="Genomic_DNA"/>
</dbReference>
<dbReference type="PROSITE" id="PS00711">
    <property type="entry name" value="LIPOXYGENASE_1"/>
    <property type="match status" value="1"/>
</dbReference>
<keyword evidence="4 17" id="KW-0444">Lipid biosynthesis</keyword>
<keyword evidence="15 17" id="KW-0275">Fatty acid biosynthesis</keyword>
<evidence type="ECO:0000256" key="16">
    <source>
        <dbReference type="RuleBase" id="RU003974"/>
    </source>
</evidence>
<dbReference type="InterPro" id="IPR013819">
    <property type="entry name" value="LipOase_C"/>
</dbReference>
<sequence length="895" mass="101244">MMNYQLIQNLNSTKHYCPLQPKPSSFLSSHGKTSQLPFPKHHQPFPTKKYCKSNIIRASLRDYIPLPGLKHGTEKTVEVEATVTFKLGVTKDVGLPSLLTPVLELVSAELDPETGLEKARIKSYLQYFVLPLGFHNKLKAKFTVPAGFGEVGAVLLDNPFATQEMYIDEIVLEGFASGTIKLPGDSVVHPKQDKRVFFTNKSYLPSETPNGLQKLRTKELKDLRGNGQGQRESFERIYDYDTYNDLGDPDKSDDLARPVLGGAVHPYPRRCRTGRPPTKMDPSSESRSSSVYVPRDEAFSAVKQTSFGVNTVKAVLHSLLPGLEAFLEDPKEGFPNFRSIDSLFKQGIELPTHLVELLKSILPWLVRSVRQGSDELLRFDAPELIERDPFSWNRDEEFSRQTLAGLNPFAIQLVTEWPLTSKLDSQIYGPPESVITAEIVEEQIGNVMTLNEALEQKRLFMLDYHDILLPYVNKVRELQDTTLYGSRTVFFLTDKGVLTPVAIELTRPPVDGKPQWKHVFTPSVDPTKDWLWRLAKAHVCAHDSAHHQLVSHWLRTHCCIEPYIIAANRQLSAMHPIYRLLKPHFRYTMEINALARQSLINAGGIIESTFGAGKYSIELSSYAYDKLWRFDHEALPADLIARGMAVEDPTAEHGLKLTIDDYPYAKDGLLLWDAIKQWVSDCVKHYYPEASKVEADEELQAWWTEVRTRGHADKRDEPWWPVLKNQDDLIQVVTTIIWVAAGHHAAVNFGQYAYGGYFPNRPTIARSPMPNEKVPESEFKAFLKNPEATLLRCFPQQLQALKVMLILNVLSSHSPDEEYIGDNLEAYWEDEPIIKAAFERFNAKLKELDQATVDSRNNDLDLRNRSGAGIVPYQLLKPFSPSGVTGMGVPNSISI</sequence>
<evidence type="ECO:0000256" key="10">
    <source>
        <dbReference type="ARBA" id="ARBA00022946"/>
    </source>
</evidence>